<name>A0A8E6B9R9_9BACT</name>
<proteinExistence type="predicted"/>
<dbReference type="Proteomes" id="UP000676194">
    <property type="component" value="Chromosome"/>
</dbReference>
<keyword evidence="2" id="KW-1185">Reference proteome</keyword>
<accession>A0A8E6B9R9</accession>
<evidence type="ECO:0000313" key="1">
    <source>
        <dbReference type="EMBL" id="QVL33992.1"/>
    </source>
</evidence>
<organism evidence="1 2">
    <name type="scientific">Telmatocola sphagniphila</name>
    <dbReference type="NCBI Taxonomy" id="1123043"/>
    <lineage>
        <taxon>Bacteria</taxon>
        <taxon>Pseudomonadati</taxon>
        <taxon>Planctomycetota</taxon>
        <taxon>Planctomycetia</taxon>
        <taxon>Gemmatales</taxon>
        <taxon>Gemmataceae</taxon>
    </lineage>
</organism>
<protein>
    <submittedName>
        <fullName evidence="1">Uncharacterized protein</fullName>
    </submittedName>
</protein>
<dbReference type="RefSeq" id="WP_213498968.1">
    <property type="nucleotide sequence ID" value="NZ_CP074694.1"/>
</dbReference>
<dbReference type="KEGG" id="tsph:KIH39_08825"/>
<gene>
    <name evidence="1" type="ORF">KIH39_08825</name>
</gene>
<evidence type="ECO:0000313" key="2">
    <source>
        <dbReference type="Proteomes" id="UP000676194"/>
    </source>
</evidence>
<sequence>MVQRRMMFRVGNHAAFDRCLARALAALGLGFVAGKGRQYWKMPELWECPVFSPTPAGSVADQVFECLLAVHRLASGWQVKGVLSPDSACGFSGVFAARYGGASTRVVGLEWASFLLVGDADVAQGTSLPEGGK</sequence>
<reference evidence="1" key="1">
    <citation type="submission" date="2021-05" db="EMBL/GenBank/DDBJ databases">
        <title>Complete genome sequence of the cellulolytic planctomycete Telmatocola sphagniphila SP2T and characterization of the first cellulase from planctomycetes.</title>
        <authorList>
            <person name="Rakitin A.L."/>
            <person name="Beletsky A.V."/>
            <person name="Naumoff D.G."/>
            <person name="Kulichevskaya I.S."/>
            <person name="Mardanov A.V."/>
            <person name="Ravin N.V."/>
            <person name="Dedysh S.N."/>
        </authorList>
    </citation>
    <scope>NUCLEOTIDE SEQUENCE</scope>
    <source>
        <strain evidence="1">SP2T</strain>
    </source>
</reference>
<dbReference type="AlphaFoldDB" id="A0A8E6B9R9"/>
<dbReference type="EMBL" id="CP074694">
    <property type="protein sequence ID" value="QVL33992.1"/>
    <property type="molecule type" value="Genomic_DNA"/>
</dbReference>